<feature type="domain" description="KIB1-4 beta-propeller" evidence="1">
    <location>
        <begin position="216"/>
        <end position="309"/>
    </location>
</feature>
<dbReference type="InterPro" id="IPR005174">
    <property type="entry name" value="KIB1-4_b-propeller"/>
</dbReference>
<sequence length="473" mass="52251">MAPPFRAWADLLADLFLPIVDRLESLRDCIAVRGVCTAWRSALPPGPQSPYLLVLDNFVHPDDHLRDSTHAYALSILMQRAFPLSMLPCHSSCITGSSNSYITITNDVKDRRPGLLNSVTADEIDLLPLPDDGYPPRRLLLGPNPRPDKYTVVAIWDYNHYYVYGTKGCLPEKRGHGMDGGCTQEHTIEPLPAPRSAAAAAFDPPYDILAKIISFKRLFFFMGTLFQVWQNTRGPIKFQVRGGSAFIMSTDEILVLRYYPDRWPCWDVVKDLGGYSVFIGKNNTTVVQAEATLGVIPNSVYWIDCGQCTPWAFDMNTRTSKRSSGSVRWRRGLSRRLGCGALATGAVVQGGDGDICFGWFAGDGPVRSGRISCRWPVQRQGLRAAGATGDRWCWGRATGDRCCCGSFGGAGGVAAMVEVVVEEGLRRMGQSNAVHHVPGPWTGRWQRRLRSSFPPCRLRHGASTPFVLLRAKA</sequence>
<name>M8D8J6_AEGTA</name>
<reference evidence="2" key="1">
    <citation type="submission" date="2015-06" db="UniProtKB">
        <authorList>
            <consortium name="EnsemblPlants"/>
        </authorList>
    </citation>
    <scope>IDENTIFICATION</scope>
</reference>
<evidence type="ECO:0000313" key="2">
    <source>
        <dbReference type="EnsemblPlants" id="EMT32826"/>
    </source>
</evidence>
<accession>M8D8J6</accession>
<evidence type="ECO:0000259" key="1">
    <source>
        <dbReference type="Pfam" id="PF03478"/>
    </source>
</evidence>
<proteinExistence type="predicted"/>
<dbReference type="PANTHER" id="PTHR34708:SF4">
    <property type="entry name" value="DUF295 DOMAIN-CONTAINING PROTEIN"/>
    <property type="match status" value="1"/>
</dbReference>
<dbReference type="ExpressionAtlas" id="M8D8J6">
    <property type="expression patterns" value="baseline"/>
</dbReference>
<protein>
    <recommendedName>
        <fullName evidence="1">KIB1-4 beta-propeller domain-containing protein</fullName>
    </recommendedName>
</protein>
<organism evidence="2">
    <name type="scientific">Aegilops tauschii</name>
    <name type="common">Tausch's goatgrass</name>
    <name type="synonym">Aegilops squarrosa</name>
    <dbReference type="NCBI Taxonomy" id="37682"/>
    <lineage>
        <taxon>Eukaryota</taxon>
        <taxon>Viridiplantae</taxon>
        <taxon>Streptophyta</taxon>
        <taxon>Embryophyta</taxon>
        <taxon>Tracheophyta</taxon>
        <taxon>Spermatophyta</taxon>
        <taxon>Magnoliopsida</taxon>
        <taxon>Liliopsida</taxon>
        <taxon>Poales</taxon>
        <taxon>Poaceae</taxon>
        <taxon>BOP clade</taxon>
        <taxon>Pooideae</taxon>
        <taxon>Triticodae</taxon>
        <taxon>Triticeae</taxon>
        <taxon>Triticinae</taxon>
        <taxon>Aegilops</taxon>
    </lineage>
</organism>
<dbReference type="Pfam" id="PF03478">
    <property type="entry name" value="Beta-prop_KIB1-4"/>
    <property type="match status" value="1"/>
</dbReference>
<dbReference type="PANTHER" id="PTHR34708">
    <property type="entry name" value="OS07G0440000 PROTEIN"/>
    <property type="match status" value="1"/>
</dbReference>
<dbReference type="EnsemblPlants" id="EMT32826">
    <property type="protein sequence ID" value="EMT32826"/>
    <property type="gene ID" value="F775_22422"/>
</dbReference>
<dbReference type="AlphaFoldDB" id="M8D8J6"/>